<dbReference type="GO" id="GO:0006887">
    <property type="term" value="P:exocytosis"/>
    <property type="evidence" value="ECO:0007669"/>
    <property type="project" value="UniProtKB-KW"/>
</dbReference>
<dbReference type="SMART" id="SM00320">
    <property type="entry name" value="WD40"/>
    <property type="match status" value="3"/>
</dbReference>
<comment type="similarity">
    <text evidence="1">Belongs to the WD repeat L(2)GL family.</text>
</comment>
<feature type="domain" description="Lethal giant larvae (Lgl)-like C-terminal" evidence="4">
    <location>
        <begin position="632"/>
        <end position="1029"/>
    </location>
</feature>
<evidence type="ECO:0000256" key="1">
    <source>
        <dbReference type="ARBA" id="ARBA00008070"/>
    </source>
</evidence>
<organism evidence="5 6">
    <name type="scientific">Meripilus lineatus</name>
    <dbReference type="NCBI Taxonomy" id="2056292"/>
    <lineage>
        <taxon>Eukaryota</taxon>
        <taxon>Fungi</taxon>
        <taxon>Dikarya</taxon>
        <taxon>Basidiomycota</taxon>
        <taxon>Agaricomycotina</taxon>
        <taxon>Agaricomycetes</taxon>
        <taxon>Polyporales</taxon>
        <taxon>Meripilaceae</taxon>
        <taxon>Meripilus</taxon>
    </lineage>
</organism>
<keyword evidence="2" id="KW-0268">Exocytosis</keyword>
<dbReference type="Pfam" id="PF08596">
    <property type="entry name" value="Lgl_C"/>
    <property type="match status" value="1"/>
</dbReference>
<evidence type="ECO:0000313" key="5">
    <source>
        <dbReference type="EMBL" id="KAJ3477058.1"/>
    </source>
</evidence>
<dbReference type="GO" id="GO:0005096">
    <property type="term" value="F:GTPase activator activity"/>
    <property type="evidence" value="ECO:0007669"/>
    <property type="project" value="TreeGrafter"/>
</dbReference>
<reference evidence="5" key="1">
    <citation type="submission" date="2022-07" db="EMBL/GenBank/DDBJ databases">
        <title>Genome Sequence of Physisporinus lineatus.</title>
        <authorList>
            <person name="Buettner E."/>
        </authorList>
    </citation>
    <scope>NUCLEOTIDE SEQUENCE</scope>
    <source>
        <strain evidence="5">VT162</strain>
    </source>
</reference>
<dbReference type="CDD" id="cd15873">
    <property type="entry name" value="R-SNARE_STXBP5_6"/>
    <property type="match status" value="1"/>
</dbReference>
<dbReference type="GO" id="GO:0005737">
    <property type="term" value="C:cytoplasm"/>
    <property type="evidence" value="ECO:0007669"/>
    <property type="project" value="TreeGrafter"/>
</dbReference>
<gene>
    <name evidence="5" type="ORF">NLI96_g10726</name>
</gene>
<evidence type="ECO:0000313" key="6">
    <source>
        <dbReference type="Proteomes" id="UP001212997"/>
    </source>
</evidence>
<evidence type="ECO:0000259" key="4">
    <source>
        <dbReference type="Pfam" id="PF08596"/>
    </source>
</evidence>
<name>A0AAD5UT91_9APHY</name>
<protein>
    <recommendedName>
        <fullName evidence="4">Lethal giant larvae (Lgl)-like C-terminal domain-containing protein</fullName>
    </recommendedName>
</protein>
<keyword evidence="3" id="KW-0853">WD repeat</keyword>
<dbReference type="PANTHER" id="PTHR10241">
    <property type="entry name" value="LETHAL 2 GIANT LARVAE PROTEIN"/>
    <property type="match status" value="1"/>
</dbReference>
<dbReference type="Pfam" id="PF00400">
    <property type="entry name" value="WD40"/>
    <property type="match status" value="1"/>
</dbReference>
<dbReference type="InterPro" id="IPR013905">
    <property type="entry name" value="Lgl_C_dom"/>
</dbReference>
<dbReference type="InterPro" id="IPR036322">
    <property type="entry name" value="WD40_repeat_dom_sf"/>
</dbReference>
<dbReference type="GO" id="GO:0019905">
    <property type="term" value="F:syntaxin binding"/>
    <property type="evidence" value="ECO:0007669"/>
    <property type="project" value="TreeGrafter"/>
</dbReference>
<dbReference type="GO" id="GO:0005886">
    <property type="term" value="C:plasma membrane"/>
    <property type="evidence" value="ECO:0007669"/>
    <property type="project" value="TreeGrafter"/>
</dbReference>
<dbReference type="GO" id="GO:0045159">
    <property type="term" value="F:myosin II binding"/>
    <property type="evidence" value="ECO:0007669"/>
    <property type="project" value="TreeGrafter"/>
</dbReference>
<dbReference type="Gene3D" id="2.130.10.10">
    <property type="entry name" value="YVTN repeat-like/Quinoprotein amine dehydrogenase"/>
    <property type="match status" value="1"/>
</dbReference>
<dbReference type="PROSITE" id="PS50082">
    <property type="entry name" value="WD_REPEATS_2"/>
    <property type="match status" value="1"/>
</dbReference>
<sequence>MFSKNTQKTFIDLSAELNDELDWEVGDLRLFEYHLNVTALAYEPVSGFLAVGTSKGVVTIYGSPGVEQRLKLTNEYRVRFLSFTTSSLGILCIDDHDRLHVWDLTNIGKPKLQTIVNYRQPRRNSDPLVQAFIALSTGEIKTFDLLCSRNSSYTIPNMWLEYEGKLASSGMPSLDTPGAELPVEVVIHPRDLNLVFVAYGGGVILSDLKQRTTLRTFELVLPPGAPGGAGYSSADLMTHRRPPVTALAVHPAGHFFAVGHADGTIAFWALEDEDKPLLVRTLDEIDLHLVDAAKLDEFFTAQESTSADTKANISVPREPIFRLTWSGFPNSQDPRGGITVLTILGGLRAEDNQGITVIQLPPFNPPEPPPSPSSTTEVSLHPSFRSAMKDSLSPNDAFTYLTKGAAEDFLLIPRNSPHFSGSWDPIAILLVSDSEGSTRAVEGYQFPPPSFAQGEPVAEETASSIQNDPLETDSTTDLDDVISQELTSTLESMKVDEDPKQLGLPFGLLNGPNGVSFGCIVTIPKYAYETVIDGEAESCDSLQLKGGVAWAEDTGNEMKLLKHQPRRVLITGHKELAVRFHDISSQSLISSFESPVQNYFPNPLPSLTLDVIAVLAEPSVVSHTSPKYLQQARIASVHLTTESLECAVIFRGGEIAVYKLSSRDTPSDPPTSLEDAELIPLTHIPSDAGRRFHPQFLFTADRGPVAAFAISDIGFIAASYLDGSLFLVDMRGPRVMYRNLPDLKQGRKSFLHRNEIDPIEALTWTVSGTASDPKPRVILVATRTSGTATIFSIQRSEAGEWEVGDPTEETEGCPNPIPGGSVVIDARGTKYKADRNGLTAALSDGEVDRKRSIWISAGTKGAKCVADITGSKLGKTDWDSKAGKIEQVVVVQKSTATVLVALTDRRQVLVYSLPHLELLHTLQQPQHSTESITMDDTGDYIEWVRHGASGLVSAAHYGTLFRNRRSGPYQAPTIDFVPESDPRVIPPQPQPVSVGPASLLGSWLGYFNNQSMTGDQIDELLAGPDRPIPQPVVRDKDGKDTGGAGITGIDARSLAANASNSASSLYNRLGNALSERGQMLGQLQESFDSLEQGSRRMLAQTKSLAAQQTAKRWFQW</sequence>
<evidence type="ECO:0000256" key="2">
    <source>
        <dbReference type="ARBA" id="ARBA00022483"/>
    </source>
</evidence>
<dbReference type="EMBL" id="JANAWD010000636">
    <property type="protein sequence ID" value="KAJ3477058.1"/>
    <property type="molecule type" value="Genomic_DNA"/>
</dbReference>
<dbReference type="AlphaFoldDB" id="A0AAD5UT91"/>
<dbReference type="SUPFAM" id="SSF63829">
    <property type="entry name" value="Calcium-dependent phosphotriesterase"/>
    <property type="match status" value="1"/>
</dbReference>
<comment type="caution">
    <text evidence="5">The sequence shown here is derived from an EMBL/GenBank/DDBJ whole genome shotgun (WGS) entry which is preliminary data.</text>
</comment>
<dbReference type="InterPro" id="IPR015943">
    <property type="entry name" value="WD40/YVTN_repeat-like_dom_sf"/>
</dbReference>
<keyword evidence="6" id="KW-1185">Reference proteome</keyword>
<evidence type="ECO:0000256" key="3">
    <source>
        <dbReference type="PROSITE-ProRule" id="PRU00221"/>
    </source>
</evidence>
<proteinExistence type="inferred from homology"/>
<dbReference type="Proteomes" id="UP001212997">
    <property type="component" value="Unassembled WGS sequence"/>
</dbReference>
<dbReference type="InterPro" id="IPR001680">
    <property type="entry name" value="WD40_rpt"/>
</dbReference>
<accession>A0AAD5UT91</accession>
<dbReference type="GO" id="GO:0006893">
    <property type="term" value="P:Golgi to plasma membrane transport"/>
    <property type="evidence" value="ECO:0007669"/>
    <property type="project" value="TreeGrafter"/>
</dbReference>
<feature type="repeat" description="WD" evidence="3">
    <location>
        <begin position="237"/>
        <end position="278"/>
    </location>
</feature>
<dbReference type="PANTHER" id="PTHR10241:SF25">
    <property type="entry name" value="TOMOSYN, ISOFORM C"/>
    <property type="match status" value="1"/>
</dbReference>
<dbReference type="SUPFAM" id="SSF50978">
    <property type="entry name" value="WD40 repeat-like"/>
    <property type="match status" value="1"/>
</dbReference>